<dbReference type="GO" id="GO:0032958">
    <property type="term" value="P:inositol phosphate biosynthetic process"/>
    <property type="evidence" value="ECO:0007669"/>
    <property type="project" value="InterPro"/>
</dbReference>
<comment type="similarity">
    <text evidence="1 4">Belongs to the inositol phosphokinase (IPK) family.</text>
</comment>
<dbReference type="GO" id="GO:0000828">
    <property type="term" value="F:inositol hexakisphosphate kinase activity"/>
    <property type="evidence" value="ECO:0007669"/>
    <property type="project" value="TreeGrafter"/>
</dbReference>
<accession>A0AAW1DLF1</accession>
<dbReference type="PANTHER" id="PTHR12400">
    <property type="entry name" value="INOSITOL POLYPHOSPHATE KINASE"/>
    <property type="match status" value="1"/>
</dbReference>
<dbReference type="GO" id="GO:0005737">
    <property type="term" value="C:cytoplasm"/>
    <property type="evidence" value="ECO:0007669"/>
    <property type="project" value="TreeGrafter"/>
</dbReference>
<dbReference type="GO" id="GO:0046854">
    <property type="term" value="P:phosphatidylinositol phosphate biosynthetic process"/>
    <property type="evidence" value="ECO:0007669"/>
    <property type="project" value="TreeGrafter"/>
</dbReference>
<keyword evidence="3 4" id="KW-0418">Kinase</keyword>
<dbReference type="GO" id="GO:0005634">
    <property type="term" value="C:nucleus"/>
    <property type="evidence" value="ECO:0007669"/>
    <property type="project" value="TreeGrafter"/>
</dbReference>
<evidence type="ECO:0000256" key="5">
    <source>
        <dbReference type="SAM" id="MobiDB-lite"/>
    </source>
</evidence>
<evidence type="ECO:0000256" key="2">
    <source>
        <dbReference type="ARBA" id="ARBA00022679"/>
    </source>
</evidence>
<evidence type="ECO:0000256" key="4">
    <source>
        <dbReference type="RuleBase" id="RU363090"/>
    </source>
</evidence>
<dbReference type="EC" id="2.7.-.-" evidence="4"/>
<feature type="region of interest" description="Disordered" evidence="5">
    <location>
        <begin position="154"/>
        <end position="176"/>
    </location>
</feature>
<dbReference type="PANTHER" id="PTHR12400:SF97">
    <property type="entry name" value="KINASE"/>
    <property type="match status" value="1"/>
</dbReference>
<keyword evidence="7" id="KW-1185">Reference proteome</keyword>
<organism evidence="6 7">
    <name type="scientific">Rhynocoris fuscipes</name>
    <dbReference type="NCBI Taxonomy" id="488301"/>
    <lineage>
        <taxon>Eukaryota</taxon>
        <taxon>Metazoa</taxon>
        <taxon>Ecdysozoa</taxon>
        <taxon>Arthropoda</taxon>
        <taxon>Hexapoda</taxon>
        <taxon>Insecta</taxon>
        <taxon>Pterygota</taxon>
        <taxon>Neoptera</taxon>
        <taxon>Paraneoptera</taxon>
        <taxon>Hemiptera</taxon>
        <taxon>Heteroptera</taxon>
        <taxon>Panheteroptera</taxon>
        <taxon>Cimicomorpha</taxon>
        <taxon>Reduviidae</taxon>
        <taxon>Harpactorinae</taxon>
        <taxon>Harpactorini</taxon>
        <taxon>Rhynocoris</taxon>
    </lineage>
</organism>
<dbReference type="Gene3D" id="3.30.470.160">
    <property type="entry name" value="Inositol polyphosphate kinase"/>
    <property type="match status" value="1"/>
</dbReference>
<sequence length="176" mass="19696">MVWRETISSTATLGFRIEGIKKSDGKSSKDFKTTRTQGQIKEAFKDFADGFPHAVVRIISNFYFYLQMIGSSLLFVHDQKNANVWLIDFAKTLELPKKINIDHASSWVVGNHEDGYLIGINNLINIFSELNAEMQQATVSTTLVVTAPTDIDNESTSIVQNSPQLSDQINNSHEVT</sequence>
<dbReference type="Pfam" id="PF03770">
    <property type="entry name" value="IPK"/>
    <property type="match status" value="1"/>
</dbReference>
<dbReference type="AlphaFoldDB" id="A0AAW1DLF1"/>
<keyword evidence="2 4" id="KW-0808">Transferase</keyword>
<dbReference type="SUPFAM" id="SSF56104">
    <property type="entry name" value="SAICAR synthase-like"/>
    <property type="match status" value="1"/>
</dbReference>
<name>A0AAW1DLF1_9HEMI</name>
<dbReference type="EMBL" id="JAPXFL010000001">
    <property type="protein sequence ID" value="KAK9511768.1"/>
    <property type="molecule type" value="Genomic_DNA"/>
</dbReference>
<dbReference type="InterPro" id="IPR005522">
    <property type="entry name" value="IPK"/>
</dbReference>
<proteinExistence type="inferred from homology"/>
<evidence type="ECO:0000313" key="7">
    <source>
        <dbReference type="Proteomes" id="UP001461498"/>
    </source>
</evidence>
<dbReference type="Proteomes" id="UP001461498">
    <property type="component" value="Unassembled WGS sequence"/>
</dbReference>
<dbReference type="InterPro" id="IPR038286">
    <property type="entry name" value="IPK_sf"/>
</dbReference>
<gene>
    <name evidence="6" type="ORF">O3M35_000369</name>
</gene>
<evidence type="ECO:0000256" key="1">
    <source>
        <dbReference type="ARBA" id="ARBA00007374"/>
    </source>
</evidence>
<evidence type="ECO:0000313" key="6">
    <source>
        <dbReference type="EMBL" id="KAK9511768.1"/>
    </source>
</evidence>
<comment type="caution">
    <text evidence="6">The sequence shown here is derived from an EMBL/GenBank/DDBJ whole genome shotgun (WGS) entry which is preliminary data.</text>
</comment>
<protein>
    <recommendedName>
        <fullName evidence="4">Kinase</fullName>
        <ecNumber evidence="4">2.7.-.-</ecNumber>
    </recommendedName>
</protein>
<reference evidence="6 7" key="1">
    <citation type="submission" date="2022-12" db="EMBL/GenBank/DDBJ databases">
        <title>Chromosome-level genome assembly of true bugs.</title>
        <authorList>
            <person name="Ma L."/>
            <person name="Li H."/>
        </authorList>
    </citation>
    <scope>NUCLEOTIDE SEQUENCE [LARGE SCALE GENOMIC DNA]</scope>
    <source>
        <strain evidence="6">Lab_2022b</strain>
    </source>
</reference>
<evidence type="ECO:0000256" key="3">
    <source>
        <dbReference type="ARBA" id="ARBA00022777"/>
    </source>
</evidence>